<dbReference type="AlphaFoldDB" id="A0A369LMP4"/>
<gene>
    <name evidence="2" type="ORF">C1881_04650</name>
</gene>
<comment type="caution">
    <text evidence="2">The sequence shown here is derived from an EMBL/GenBank/DDBJ whole genome shotgun (WGS) entry which is preliminary data.</text>
</comment>
<protein>
    <submittedName>
        <fullName evidence="2">Uncharacterized protein</fullName>
    </submittedName>
</protein>
<proteinExistence type="predicted"/>
<accession>A0A369LMP4</accession>
<sequence>MTNLRIPFLALTALAVLLLSCGCSPQQEKLGPCPNEFESHTPIYDRDTILFHYESFNHEAIDEIPPTPEGSGGDVIAIGDKIECRFLYNSNSEIIDPRKSGYIRIVDSGPAS</sequence>
<feature type="signal peptide" evidence="1">
    <location>
        <begin position="1"/>
        <end position="25"/>
    </location>
</feature>
<dbReference type="Proteomes" id="UP000253975">
    <property type="component" value="Unassembled WGS sequence"/>
</dbReference>
<evidence type="ECO:0000256" key="1">
    <source>
        <dbReference type="SAM" id="SignalP"/>
    </source>
</evidence>
<keyword evidence="1" id="KW-0732">Signal</keyword>
<reference evidence="2 3" key="1">
    <citation type="journal article" date="2018" name="Elife">
        <title>Discovery and characterization of a prevalent human gut bacterial enzyme sufficient for the inactivation of a family of plant toxins.</title>
        <authorList>
            <person name="Koppel N."/>
            <person name="Bisanz J.E."/>
            <person name="Pandelia M.E."/>
            <person name="Turnbaugh P.J."/>
            <person name="Balskus E.P."/>
        </authorList>
    </citation>
    <scope>NUCLEOTIDE SEQUENCE [LARGE SCALE GENOMIC DNA]</scope>
    <source>
        <strain evidence="2 3">OB21 GAM31</strain>
    </source>
</reference>
<dbReference type="RefSeq" id="WP_114615363.1">
    <property type="nucleotide sequence ID" value="NZ_PPTO01000005.1"/>
</dbReference>
<feature type="chain" id="PRO_5039290362" evidence="1">
    <location>
        <begin position="26"/>
        <end position="112"/>
    </location>
</feature>
<evidence type="ECO:0000313" key="2">
    <source>
        <dbReference type="EMBL" id="RDB59415.1"/>
    </source>
</evidence>
<name>A0A369LMP4_9ACTN</name>
<organism evidence="2 3">
    <name type="scientific">Slackia isoflavoniconvertens</name>
    <dbReference type="NCBI Taxonomy" id="572010"/>
    <lineage>
        <taxon>Bacteria</taxon>
        <taxon>Bacillati</taxon>
        <taxon>Actinomycetota</taxon>
        <taxon>Coriobacteriia</taxon>
        <taxon>Eggerthellales</taxon>
        <taxon>Eggerthellaceae</taxon>
        <taxon>Slackia</taxon>
    </lineage>
</organism>
<evidence type="ECO:0000313" key="3">
    <source>
        <dbReference type="Proteomes" id="UP000253975"/>
    </source>
</evidence>
<dbReference type="PROSITE" id="PS51257">
    <property type="entry name" value="PROKAR_LIPOPROTEIN"/>
    <property type="match status" value="1"/>
</dbReference>
<dbReference type="EMBL" id="PPTO01000005">
    <property type="protein sequence ID" value="RDB59415.1"/>
    <property type="molecule type" value="Genomic_DNA"/>
</dbReference>